<dbReference type="InterPro" id="IPR013087">
    <property type="entry name" value="Znf_C2H2_type"/>
</dbReference>
<evidence type="ECO:0000256" key="5">
    <source>
        <dbReference type="PROSITE-ProRule" id="PRU00176"/>
    </source>
</evidence>
<comment type="subcellular location">
    <subcellularLocation>
        <location evidence="1">Nucleus</location>
    </subcellularLocation>
</comment>
<dbReference type="Proteomes" id="UP000054477">
    <property type="component" value="Unassembled WGS sequence"/>
</dbReference>
<dbReference type="Pfam" id="PF01585">
    <property type="entry name" value="G-patch"/>
    <property type="match status" value="1"/>
</dbReference>
<name>A0A0C9XT41_9AGAR</name>
<feature type="compositionally biased region" description="Basic and acidic residues" evidence="6">
    <location>
        <begin position="620"/>
        <end position="631"/>
    </location>
</feature>
<feature type="compositionally biased region" description="Polar residues" evidence="6">
    <location>
        <begin position="532"/>
        <end position="545"/>
    </location>
</feature>
<dbReference type="InterPro" id="IPR012677">
    <property type="entry name" value="Nucleotide-bd_a/b_plait_sf"/>
</dbReference>
<reference evidence="10 11" key="1">
    <citation type="submission" date="2014-04" db="EMBL/GenBank/DDBJ databases">
        <authorList>
            <consortium name="DOE Joint Genome Institute"/>
            <person name="Kuo A."/>
            <person name="Kohler A."/>
            <person name="Nagy L.G."/>
            <person name="Floudas D."/>
            <person name="Copeland A."/>
            <person name="Barry K.W."/>
            <person name="Cichocki N."/>
            <person name="Veneault-Fourrey C."/>
            <person name="LaButti K."/>
            <person name="Lindquist E.A."/>
            <person name="Lipzen A."/>
            <person name="Lundell T."/>
            <person name="Morin E."/>
            <person name="Murat C."/>
            <person name="Sun H."/>
            <person name="Tunlid A."/>
            <person name="Henrissat B."/>
            <person name="Grigoriev I.V."/>
            <person name="Hibbett D.S."/>
            <person name="Martin F."/>
            <person name="Nordberg H.P."/>
            <person name="Cantor M.N."/>
            <person name="Hua S.X."/>
        </authorList>
    </citation>
    <scope>NUCLEOTIDE SEQUENCE [LARGE SCALE GENOMIC DNA]</scope>
    <source>
        <strain evidence="10 11">LaAM-08-1</strain>
    </source>
</reference>
<dbReference type="Pfam" id="PF00076">
    <property type="entry name" value="RRM_1"/>
    <property type="match status" value="1"/>
</dbReference>
<evidence type="ECO:0000256" key="2">
    <source>
        <dbReference type="ARBA" id="ARBA00022884"/>
    </source>
</evidence>
<dbReference type="HOGENOM" id="CLU_023813_0_0_1"/>
<dbReference type="STRING" id="1095629.A0A0C9XT41"/>
<evidence type="ECO:0000259" key="8">
    <source>
        <dbReference type="PROSITE" id="PS50157"/>
    </source>
</evidence>
<evidence type="ECO:0000313" key="11">
    <source>
        <dbReference type="Proteomes" id="UP000054477"/>
    </source>
</evidence>
<dbReference type="AlphaFoldDB" id="A0A0C9XT41"/>
<keyword evidence="4" id="KW-0862">Zinc</keyword>
<dbReference type="PROSITE" id="PS50157">
    <property type="entry name" value="ZINC_FINGER_C2H2_2"/>
    <property type="match status" value="1"/>
</dbReference>
<keyword evidence="4" id="KW-0863">Zinc-finger</keyword>
<keyword evidence="3" id="KW-0539">Nucleus</keyword>
<keyword evidence="2 5" id="KW-0694">RNA-binding</keyword>
<organism evidence="10 11">
    <name type="scientific">Laccaria amethystina LaAM-08-1</name>
    <dbReference type="NCBI Taxonomy" id="1095629"/>
    <lineage>
        <taxon>Eukaryota</taxon>
        <taxon>Fungi</taxon>
        <taxon>Dikarya</taxon>
        <taxon>Basidiomycota</taxon>
        <taxon>Agaricomycotina</taxon>
        <taxon>Agaricomycetes</taxon>
        <taxon>Agaricomycetidae</taxon>
        <taxon>Agaricales</taxon>
        <taxon>Agaricineae</taxon>
        <taxon>Hydnangiaceae</taxon>
        <taxon>Laccaria</taxon>
    </lineage>
</organism>
<feature type="region of interest" description="Disordered" evidence="6">
    <location>
        <begin position="514"/>
        <end position="553"/>
    </location>
</feature>
<dbReference type="PANTHER" id="PTHR13948:SF3">
    <property type="entry name" value="FI21118P1"/>
    <property type="match status" value="1"/>
</dbReference>
<dbReference type="GO" id="GO:0000398">
    <property type="term" value="P:mRNA splicing, via spliceosome"/>
    <property type="evidence" value="ECO:0007669"/>
    <property type="project" value="TreeGrafter"/>
</dbReference>
<dbReference type="OrthoDB" id="29523at2759"/>
<feature type="domain" description="C2H2-type" evidence="8">
    <location>
        <begin position="561"/>
        <end position="591"/>
    </location>
</feature>
<dbReference type="PANTHER" id="PTHR13948">
    <property type="entry name" value="RNA-BINDING PROTEIN"/>
    <property type="match status" value="1"/>
</dbReference>
<dbReference type="Gene3D" id="3.30.70.330">
    <property type="match status" value="2"/>
</dbReference>
<evidence type="ECO:0000256" key="6">
    <source>
        <dbReference type="SAM" id="MobiDB-lite"/>
    </source>
</evidence>
<evidence type="ECO:0000259" key="9">
    <source>
        <dbReference type="PROSITE" id="PS50174"/>
    </source>
</evidence>
<feature type="domain" description="G-patch" evidence="9">
    <location>
        <begin position="674"/>
        <end position="720"/>
    </location>
</feature>
<evidence type="ECO:0008006" key="12">
    <source>
        <dbReference type="Google" id="ProtNLM"/>
    </source>
</evidence>
<feature type="domain" description="RRM" evidence="7">
    <location>
        <begin position="121"/>
        <end position="225"/>
    </location>
</feature>
<feature type="region of interest" description="Disordered" evidence="6">
    <location>
        <begin position="451"/>
        <end position="482"/>
    </location>
</feature>
<dbReference type="PROSITE" id="PS50102">
    <property type="entry name" value="RRM"/>
    <property type="match status" value="1"/>
</dbReference>
<evidence type="ECO:0000259" key="7">
    <source>
        <dbReference type="PROSITE" id="PS50102"/>
    </source>
</evidence>
<dbReference type="PROSITE" id="PS50174">
    <property type="entry name" value="G_PATCH"/>
    <property type="match status" value="1"/>
</dbReference>
<keyword evidence="4" id="KW-0479">Metal-binding</keyword>
<protein>
    <recommendedName>
        <fullName evidence="12">G-patch domain-containing protein</fullName>
    </recommendedName>
</protein>
<sequence length="747" mass="81410">MAHDGKDQGLFVFYLSHSLSLTTIIMAYNREWDRGKDTAWSNQQSWQGVRPRGEDDYHGDGKRRKFNNGAYDISQVREENAHGQGYGHKQAEQHQDYAQDDRFRGAAGFAKKRLAPSEPSPHVIFLGLDPDFTEADLQAYLTSNGCSVETVTIIRDRSSGSSKGFGFAQFASTEHARAFVDPLFPFVQMPPPASHGASASATFYKALETGIPHNGRRVKIDYSQSATPHDKGRMNRGNMNDGTRDIGNSQAPVLLFRGLDSLSGPQAIYQAMLSSSGPGTEGAKGMKRIILIKDKVTMASFGFAFVEFVDVQSASAVLAATMSPQIHPSGFRISDRPVATSFAHPYSFQPVTDFLSRDEACLTSSISLGGVEDTWVRYWDESSTVAVLEFKVDAPVQPIAPVKEKKEKKKAKGEPDAKPSRALPAPSILPVSDKPVTLSFSKGPIKAMAKPLVPGFSMDDSGATHSDDDGPEETGSDPNKPLVVKKVAPLIASKKIVDNINKWNQVQEELTHNTSASIPSTAPAVPLKAASGHSTASSPKASNEGSPPPEEEFEFSDVTALMCILCARQFKSMDQLKRHNKESDLHKARKLLKNYKDRNLRDVARRKVALRKANAPTEQPKYRDRASERRILFNQPDTPLHEKDGNNTGKKKQAEGPPRPPTPPPPPVNPGQDESNVGNKLLKMMGWKEGSGLGTDGDGRVDPIQTAIYAQGVGLGASKGKEIGKYSEGYSGYVSMAQDAARERYGN</sequence>
<dbReference type="EMBL" id="KN838543">
    <property type="protein sequence ID" value="KIK08131.1"/>
    <property type="molecule type" value="Genomic_DNA"/>
</dbReference>
<proteinExistence type="predicted"/>
<feature type="compositionally biased region" description="Pro residues" evidence="6">
    <location>
        <begin position="657"/>
        <end position="669"/>
    </location>
</feature>
<evidence type="ECO:0000256" key="3">
    <source>
        <dbReference type="ARBA" id="ARBA00023242"/>
    </source>
</evidence>
<dbReference type="InterPro" id="IPR000504">
    <property type="entry name" value="RRM_dom"/>
</dbReference>
<dbReference type="GO" id="GO:0005634">
    <property type="term" value="C:nucleus"/>
    <property type="evidence" value="ECO:0007669"/>
    <property type="project" value="UniProtKB-SubCell"/>
</dbReference>
<evidence type="ECO:0000256" key="4">
    <source>
        <dbReference type="PROSITE-ProRule" id="PRU00042"/>
    </source>
</evidence>
<accession>A0A0C9XT41</accession>
<dbReference type="InterPro" id="IPR035979">
    <property type="entry name" value="RBD_domain_sf"/>
</dbReference>
<dbReference type="InterPro" id="IPR000467">
    <property type="entry name" value="G_patch_dom"/>
</dbReference>
<dbReference type="SMART" id="SM00443">
    <property type="entry name" value="G_patch"/>
    <property type="match status" value="1"/>
</dbReference>
<dbReference type="SMART" id="SM00360">
    <property type="entry name" value="RRM"/>
    <property type="match status" value="2"/>
</dbReference>
<dbReference type="GO" id="GO:0003723">
    <property type="term" value="F:RNA binding"/>
    <property type="evidence" value="ECO:0007669"/>
    <property type="project" value="UniProtKB-UniRule"/>
</dbReference>
<feature type="region of interest" description="Disordered" evidence="6">
    <location>
        <begin position="401"/>
        <end position="429"/>
    </location>
</feature>
<feature type="region of interest" description="Disordered" evidence="6">
    <location>
        <begin position="609"/>
        <end position="680"/>
    </location>
</feature>
<reference evidence="11" key="2">
    <citation type="submission" date="2015-01" db="EMBL/GenBank/DDBJ databases">
        <title>Evolutionary Origins and Diversification of the Mycorrhizal Mutualists.</title>
        <authorList>
            <consortium name="DOE Joint Genome Institute"/>
            <consortium name="Mycorrhizal Genomics Consortium"/>
            <person name="Kohler A."/>
            <person name="Kuo A."/>
            <person name="Nagy L.G."/>
            <person name="Floudas D."/>
            <person name="Copeland A."/>
            <person name="Barry K.W."/>
            <person name="Cichocki N."/>
            <person name="Veneault-Fourrey C."/>
            <person name="LaButti K."/>
            <person name="Lindquist E.A."/>
            <person name="Lipzen A."/>
            <person name="Lundell T."/>
            <person name="Morin E."/>
            <person name="Murat C."/>
            <person name="Riley R."/>
            <person name="Ohm R."/>
            <person name="Sun H."/>
            <person name="Tunlid A."/>
            <person name="Henrissat B."/>
            <person name="Grigoriev I.V."/>
            <person name="Hibbett D.S."/>
            <person name="Martin F."/>
        </authorList>
    </citation>
    <scope>NUCLEOTIDE SEQUENCE [LARGE SCALE GENOMIC DNA]</scope>
    <source>
        <strain evidence="11">LaAM-08-1</strain>
    </source>
</reference>
<dbReference type="SUPFAM" id="SSF54928">
    <property type="entry name" value="RNA-binding domain, RBD"/>
    <property type="match status" value="2"/>
</dbReference>
<dbReference type="GO" id="GO:0008270">
    <property type="term" value="F:zinc ion binding"/>
    <property type="evidence" value="ECO:0007669"/>
    <property type="project" value="UniProtKB-KW"/>
</dbReference>
<gene>
    <name evidence="10" type="ORF">K443DRAFT_663454</name>
</gene>
<feature type="region of interest" description="Disordered" evidence="6">
    <location>
        <begin position="39"/>
        <end position="69"/>
    </location>
</feature>
<keyword evidence="11" id="KW-1185">Reference proteome</keyword>
<evidence type="ECO:0000256" key="1">
    <source>
        <dbReference type="ARBA" id="ARBA00004123"/>
    </source>
</evidence>
<feature type="compositionally biased region" description="Basic and acidic residues" evidence="6">
    <location>
        <begin position="51"/>
        <end position="60"/>
    </location>
</feature>
<evidence type="ECO:0000313" key="10">
    <source>
        <dbReference type="EMBL" id="KIK08131.1"/>
    </source>
</evidence>